<dbReference type="SMART" id="SM00257">
    <property type="entry name" value="LysM"/>
    <property type="match status" value="1"/>
</dbReference>
<dbReference type="RefSeq" id="WP_212696837.1">
    <property type="nucleotide sequence ID" value="NZ_CP058649.1"/>
</dbReference>
<comment type="similarity">
    <text evidence="2">Belongs to the N-acetylmuramoyl-L-alanine amidase 2 family.</text>
</comment>
<dbReference type="SUPFAM" id="SSF47090">
    <property type="entry name" value="PGBD-like"/>
    <property type="match status" value="2"/>
</dbReference>
<dbReference type="EC" id="3.5.1.28" evidence="3"/>
<evidence type="ECO:0000256" key="1">
    <source>
        <dbReference type="ARBA" id="ARBA00001561"/>
    </source>
</evidence>
<dbReference type="Gene3D" id="1.10.530.10">
    <property type="match status" value="1"/>
</dbReference>
<keyword evidence="4" id="KW-0378">Hydrolase</keyword>
<evidence type="ECO:0000256" key="3">
    <source>
        <dbReference type="ARBA" id="ARBA00011901"/>
    </source>
</evidence>
<dbReference type="CDD" id="cd06583">
    <property type="entry name" value="PGRP"/>
    <property type="match status" value="1"/>
</dbReference>
<dbReference type="EMBL" id="CP058649">
    <property type="protein sequence ID" value="QUI21368.1"/>
    <property type="molecule type" value="Genomic_DNA"/>
</dbReference>
<dbReference type="SUPFAM" id="SSF55846">
    <property type="entry name" value="N-acetylmuramoyl-L-alanine amidase-like"/>
    <property type="match status" value="1"/>
</dbReference>
<gene>
    <name evidence="7" type="ORF">HZI73_03295</name>
</gene>
<dbReference type="InterPro" id="IPR002502">
    <property type="entry name" value="Amidase_domain"/>
</dbReference>
<dbReference type="InterPro" id="IPR023346">
    <property type="entry name" value="Lysozyme-like_dom_sf"/>
</dbReference>
<sequence>MARIVIHQEVLLNKFRDLEDVSRRIYDVEKNLSIIKNSMDSTVLTRDNVNHQLSSLCHVLRGLGQDMNERSQFIHRTVTAYEATEKKLIESMNAIDHSTGSHNKKDADVNEANIFTEQKENILFHALLQWLQTRLTPIKKYLNDIHMKINNSIKVEETSLQLPTHMNPLTENLVTHPNVYKEEVKMLQQRLQDLGYTIKVDGYFGDETLKAVNLFKDNYGLGNTDSYAGIVGNQTWLWLFGQLVGELSWNPSKYNPYVKMAQIRLRELGYDVQVTGYFDDTTLEVVNQYKRMNKLGNTGSWEGVIGPQTWDYLFAPNGKQLMHIDTASTFEDGFHYNWYGEHVDRTFKEKVVNIAEKLKMHPDDLMAIMAFESGFDPAVSNKYSNATGLIQFMPSTAKELGTSIEELATMSAVEQLDYVYAYCKPYSGKIQNIYDAYMMVFMPIAVGKSNDFQLGIKDSTTCFQGTSLSKGKVYQQNSGLDINKDGIITKAEAAQMVINTRNRYKQAIEEPNKDNSIKIYKVKSGDTLSKIAYQFNTTVNELAKLNHITNVNSIHVNQALKLPIHDVEELPDMEGDNIQVSTNDVTLDGNRDTTKNYYDGTLPEYTVKQDLLTVNKYSRPGTPIKDVKAIVVHYVGNPKSTAQANVDYFERLKTGKKNDRGKYIYASAHYCVGLDGEVIQAIPDNEVAYHAGARKTDLAKNNFTDSANHYTIGIESCHLDKDGNYNNETYTSFVRLTADLLNEYGLDTDTALLRHNDISMKPCPRLFVDSSKWVHSDENDAWEQFKKDVAIARGRKE</sequence>
<dbReference type="SMART" id="SM00644">
    <property type="entry name" value="Ami_2"/>
    <property type="match status" value="1"/>
</dbReference>
<feature type="domain" description="LysM" evidence="6">
    <location>
        <begin position="518"/>
        <end position="562"/>
    </location>
</feature>
<dbReference type="InterPro" id="IPR008258">
    <property type="entry name" value="Transglycosylase_SLT_dom_1"/>
</dbReference>
<reference evidence="7" key="1">
    <citation type="submission" date="2020-07" db="EMBL/GenBank/DDBJ databases">
        <title>Vallitalea pronyensis genome.</title>
        <authorList>
            <person name="Postec A."/>
        </authorList>
    </citation>
    <scope>NUCLEOTIDE SEQUENCE</scope>
    <source>
        <strain evidence="7">FatNI3</strain>
    </source>
</reference>
<keyword evidence="5" id="KW-0961">Cell wall biogenesis/degradation</keyword>
<dbReference type="SUPFAM" id="SSF54106">
    <property type="entry name" value="LysM domain"/>
    <property type="match status" value="1"/>
</dbReference>
<dbReference type="InterPro" id="IPR036365">
    <property type="entry name" value="PGBD-like_sf"/>
</dbReference>
<dbReference type="CDD" id="cd00118">
    <property type="entry name" value="LysM"/>
    <property type="match status" value="1"/>
</dbReference>
<dbReference type="GO" id="GO:0009254">
    <property type="term" value="P:peptidoglycan turnover"/>
    <property type="evidence" value="ECO:0007669"/>
    <property type="project" value="TreeGrafter"/>
</dbReference>
<accession>A0A8J8MHJ6</accession>
<dbReference type="InterPro" id="IPR036779">
    <property type="entry name" value="LysM_dom_sf"/>
</dbReference>
<dbReference type="InterPro" id="IPR036366">
    <property type="entry name" value="PGBDSf"/>
</dbReference>
<organism evidence="7 8">
    <name type="scientific">Vallitalea pronyensis</name>
    <dbReference type="NCBI Taxonomy" id="1348613"/>
    <lineage>
        <taxon>Bacteria</taxon>
        <taxon>Bacillati</taxon>
        <taxon>Bacillota</taxon>
        <taxon>Clostridia</taxon>
        <taxon>Lachnospirales</taxon>
        <taxon>Vallitaleaceae</taxon>
        <taxon>Vallitalea</taxon>
    </lineage>
</organism>
<dbReference type="KEGG" id="vpy:HZI73_03295"/>
<evidence type="ECO:0000256" key="4">
    <source>
        <dbReference type="ARBA" id="ARBA00022801"/>
    </source>
</evidence>
<dbReference type="InterPro" id="IPR018392">
    <property type="entry name" value="LysM"/>
</dbReference>
<dbReference type="PROSITE" id="PS51782">
    <property type="entry name" value="LYSM"/>
    <property type="match status" value="1"/>
</dbReference>
<dbReference type="Pfam" id="PF01476">
    <property type="entry name" value="LysM"/>
    <property type="match status" value="1"/>
</dbReference>
<protein>
    <recommendedName>
        <fullName evidence="3">N-acetylmuramoyl-L-alanine amidase</fullName>
        <ecNumber evidence="3">3.5.1.28</ecNumber>
    </recommendedName>
</protein>
<evidence type="ECO:0000256" key="5">
    <source>
        <dbReference type="ARBA" id="ARBA00023316"/>
    </source>
</evidence>
<evidence type="ECO:0000256" key="2">
    <source>
        <dbReference type="ARBA" id="ARBA00007553"/>
    </source>
</evidence>
<evidence type="ECO:0000313" key="7">
    <source>
        <dbReference type="EMBL" id="QUI21368.1"/>
    </source>
</evidence>
<dbReference type="Gene3D" id="3.40.80.10">
    <property type="entry name" value="Peptidoglycan recognition protein-like"/>
    <property type="match status" value="1"/>
</dbReference>
<dbReference type="Gene3D" id="1.10.101.10">
    <property type="entry name" value="PGBD-like superfamily/PGBD"/>
    <property type="match status" value="2"/>
</dbReference>
<dbReference type="GO" id="GO:0071555">
    <property type="term" value="P:cell wall organization"/>
    <property type="evidence" value="ECO:0007669"/>
    <property type="project" value="UniProtKB-KW"/>
</dbReference>
<dbReference type="PANTHER" id="PTHR30417:SF1">
    <property type="entry name" value="N-ACETYLMURAMOYL-L-ALANINE AMIDASE AMID"/>
    <property type="match status" value="1"/>
</dbReference>
<evidence type="ECO:0000313" key="8">
    <source>
        <dbReference type="Proteomes" id="UP000683246"/>
    </source>
</evidence>
<dbReference type="AlphaFoldDB" id="A0A8J8MHJ6"/>
<dbReference type="Pfam" id="PF01471">
    <property type="entry name" value="PG_binding_1"/>
    <property type="match status" value="2"/>
</dbReference>
<dbReference type="PANTHER" id="PTHR30417">
    <property type="entry name" value="N-ACETYLMURAMOYL-L-ALANINE AMIDASE AMID"/>
    <property type="match status" value="1"/>
</dbReference>
<dbReference type="InterPro" id="IPR051206">
    <property type="entry name" value="NAMLAA_amidase_2"/>
</dbReference>
<name>A0A8J8MHJ6_9FIRM</name>
<dbReference type="SUPFAM" id="SSF53955">
    <property type="entry name" value="Lysozyme-like"/>
    <property type="match status" value="1"/>
</dbReference>
<evidence type="ECO:0000259" key="6">
    <source>
        <dbReference type="PROSITE" id="PS51782"/>
    </source>
</evidence>
<dbReference type="Pfam" id="PF01510">
    <property type="entry name" value="Amidase_2"/>
    <property type="match status" value="1"/>
</dbReference>
<dbReference type="Proteomes" id="UP000683246">
    <property type="component" value="Chromosome"/>
</dbReference>
<comment type="catalytic activity">
    <reaction evidence="1">
        <text>Hydrolyzes the link between N-acetylmuramoyl residues and L-amino acid residues in certain cell-wall glycopeptides.</text>
        <dbReference type="EC" id="3.5.1.28"/>
    </reaction>
</comment>
<dbReference type="Gene3D" id="3.10.350.10">
    <property type="entry name" value="LysM domain"/>
    <property type="match status" value="1"/>
</dbReference>
<dbReference type="InterPro" id="IPR002477">
    <property type="entry name" value="Peptidoglycan-bd-like"/>
</dbReference>
<dbReference type="InterPro" id="IPR036505">
    <property type="entry name" value="Amidase/PGRP_sf"/>
</dbReference>
<dbReference type="GO" id="GO:0008745">
    <property type="term" value="F:N-acetylmuramoyl-L-alanine amidase activity"/>
    <property type="evidence" value="ECO:0007669"/>
    <property type="project" value="UniProtKB-EC"/>
</dbReference>
<proteinExistence type="inferred from homology"/>
<dbReference type="GO" id="GO:0009253">
    <property type="term" value="P:peptidoglycan catabolic process"/>
    <property type="evidence" value="ECO:0007669"/>
    <property type="project" value="InterPro"/>
</dbReference>
<keyword evidence="8" id="KW-1185">Reference proteome</keyword>
<dbReference type="Pfam" id="PF01464">
    <property type="entry name" value="SLT"/>
    <property type="match status" value="1"/>
</dbReference>